<feature type="transmembrane region" description="Helical" evidence="19">
    <location>
        <begin position="262"/>
        <end position="284"/>
    </location>
</feature>
<evidence type="ECO:0000256" key="2">
    <source>
        <dbReference type="ARBA" id="ARBA00012513"/>
    </source>
</evidence>
<feature type="binding site" evidence="18">
    <location>
        <position position="856"/>
    </location>
    <ligand>
        <name>ATP</name>
        <dbReference type="ChEBI" id="CHEBI:30616"/>
    </ligand>
</feature>
<dbReference type="PANTHER" id="PTHR46008">
    <property type="entry name" value="LEAF RUST 10 DISEASE-RESISTANCE LOCUS RECEPTOR-LIKE PROTEIN KINASE-LIKE 1.4"/>
    <property type="match status" value="1"/>
</dbReference>
<accession>A0A9Q1KN22</accession>
<dbReference type="InterPro" id="IPR000719">
    <property type="entry name" value="Prot_kinase_dom"/>
</dbReference>
<reference evidence="22" key="1">
    <citation type="submission" date="2022-04" db="EMBL/GenBank/DDBJ databases">
        <title>Carnegiea gigantea Genome sequencing and assembly v2.</title>
        <authorList>
            <person name="Copetti D."/>
            <person name="Sanderson M.J."/>
            <person name="Burquez A."/>
            <person name="Wojciechowski M.F."/>
        </authorList>
    </citation>
    <scope>NUCLEOTIDE SEQUENCE</scope>
    <source>
        <strain evidence="22">SGP5-SGP5p</strain>
        <tissue evidence="22">Aerial part</tissue>
    </source>
</reference>
<evidence type="ECO:0000256" key="4">
    <source>
        <dbReference type="ARBA" id="ARBA00022527"/>
    </source>
</evidence>
<comment type="subcellular location">
    <subcellularLocation>
        <location evidence="1">Cell membrane</location>
        <topology evidence="1">Single-pass type I membrane protein</topology>
    </subcellularLocation>
</comment>
<evidence type="ECO:0000313" key="23">
    <source>
        <dbReference type="Proteomes" id="UP001153076"/>
    </source>
</evidence>
<dbReference type="InterPro" id="IPR025287">
    <property type="entry name" value="WAK_GUB"/>
</dbReference>
<feature type="transmembrane region" description="Helical" evidence="19">
    <location>
        <begin position="758"/>
        <end position="780"/>
    </location>
</feature>
<feature type="chain" id="PRO_5040252688" description="non-specific serine/threonine protein kinase" evidence="20">
    <location>
        <begin position="21"/>
        <end position="1193"/>
    </location>
</feature>
<dbReference type="SUPFAM" id="SSF56112">
    <property type="entry name" value="Protein kinase-like (PK-like)"/>
    <property type="match status" value="1"/>
</dbReference>
<keyword evidence="12 19" id="KW-1133">Transmembrane helix</keyword>
<dbReference type="PROSITE" id="PS00108">
    <property type="entry name" value="PROTEIN_KINASE_ST"/>
    <property type="match status" value="1"/>
</dbReference>
<organism evidence="22 23">
    <name type="scientific">Carnegiea gigantea</name>
    <dbReference type="NCBI Taxonomy" id="171969"/>
    <lineage>
        <taxon>Eukaryota</taxon>
        <taxon>Viridiplantae</taxon>
        <taxon>Streptophyta</taxon>
        <taxon>Embryophyta</taxon>
        <taxon>Tracheophyta</taxon>
        <taxon>Spermatophyta</taxon>
        <taxon>Magnoliopsida</taxon>
        <taxon>eudicotyledons</taxon>
        <taxon>Gunneridae</taxon>
        <taxon>Pentapetalae</taxon>
        <taxon>Caryophyllales</taxon>
        <taxon>Cactineae</taxon>
        <taxon>Cactaceae</taxon>
        <taxon>Cactoideae</taxon>
        <taxon>Echinocereeae</taxon>
        <taxon>Carnegiea</taxon>
    </lineage>
</organism>
<dbReference type="PROSITE" id="PS50011">
    <property type="entry name" value="PROTEIN_KINASE_DOM"/>
    <property type="match status" value="1"/>
</dbReference>
<dbReference type="AlphaFoldDB" id="A0A9Q1KN22"/>
<dbReference type="Gene3D" id="1.10.510.10">
    <property type="entry name" value="Transferase(Phosphotransferase) domain 1"/>
    <property type="match status" value="1"/>
</dbReference>
<dbReference type="PANTHER" id="PTHR46008:SF2">
    <property type="entry name" value="LEAF RUST 10 DISEASE-RESISTANCE LOCUS RECEPTOR-LIKE PROTEIN KINASE-LIKE 1.4"/>
    <property type="match status" value="1"/>
</dbReference>
<keyword evidence="23" id="KW-1185">Reference proteome</keyword>
<dbReference type="Pfam" id="PF14380">
    <property type="entry name" value="WAK_assoc"/>
    <property type="match status" value="3"/>
</dbReference>
<comment type="catalytic activity">
    <reaction evidence="16">
        <text>L-threonyl-[protein] + ATP = O-phospho-L-threonyl-[protein] + ADP + H(+)</text>
        <dbReference type="Rhea" id="RHEA:46608"/>
        <dbReference type="Rhea" id="RHEA-COMP:11060"/>
        <dbReference type="Rhea" id="RHEA-COMP:11605"/>
        <dbReference type="ChEBI" id="CHEBI:15378"/>
        <dbReference type="ChEBI" id="CHEBI:30013"/>
        <dbReference type="ChEBI" id="CHEBI:30616"/>
        <dbReference type="ChEBI" id="CHEBI:61977"/>
        <dbReference type="ChEBI" id="CHEBI:456216"/>
        <dbReference type="EC" id="2.7.11.1"/>
    </reaction>
</comment>
<dbReference type="EC" id="2.7.11.1" evidence="2"/>
<dbReference type="GO" id="GO:0030247">
    <property type="term" value="F:polysaccharide binding"/>
    <property type="evidence" value="ECO:0007669"/>
    <property type="project" value="InterPro"/>
</dbReference>
<evidence type="ECO:0000256" key="13">
    <source>
        <dbReference type="ARBA" id="ARBA00023136"/>
    </source>
</evidence>
<feature type="signal peptide" evidence="20">
    <location>
        <begin position="1"/>
        <end position="20"/>
    </location>
</feature>
<dbReference type="GO" id="GO:0005886">
    <property type="term" value="C:plasma membrane"/>
    <property type="evidence" value="ECO:0007669"/>
    <property type="project" value="UniProtKB-SubCell"/>
</dbReference>
<keyword evidence="4" id="KW-0723">Serine/threonine-protein kinase</keyword>
<dbReference type="InterPro" id="IPR017441">
    <property type="entry name" value="Protein_kinase_ATP_BS"/>
</dbReference>
<protein>
    <recommendedName>
        <fullName evidence="2">non-specific serine/threonine protein kinase</fullName>
        <ecNumber evidence="2">2.7.11.1</ecNumber>
    </recommendedName>
</protein>
<keyword evidence="3" id="KW-1003">Cell membrane</keyword>
<dbReference type="FunFam" id="3.30.200.20:FF:000214">
    <property type="entry name" value="WAK1-OsWAK receptor-like cytoplasmic kinase (OsWAK-RLCK)"/>
    <property type="match status" value="1"/>
</dbReference>
<evidence type="ECO:0000256" key="5">
    <source>
        <dbReference type="ARBA" id="ARBA00022553"/>
    </source>
</evidence>
<keyword evidence="7 19" id="KW-0812">Transmembrane</keyword>
<evidence type="ECO:0000256" key="3">
    <source>
        <dbReference type="ARBA" id="ARBA00022475"/>
    </source>
</evidence>
<evidence type="ECO:0000256" key="11">
    <source>
        <dbReference type="ARBA" id="ARBA00022840"/>
    </source>
</evidence>
<dbReference type="PROSITE" id="PS00107">
    <property type="entry name" value="PROTEIN_KINASE_ATP"/>
    <property type="match status" value="1"/>
</dbReference>
<evidence type="ECO:0000256" key="19">
    <source>
        <dbReference type="SAM" id="Phobius"/>
    </source>
</evidence>
<dbReference type="InterPro" id="IPR032872">
    <property type="entry name" value="WAK_assoc_C"/>
</dbReference>
<evidence type="ECO:0000256" key="6">
    <source>
        <dbReference type="ARBA" id="ARBA00022679"/>
    </source>
</evidence>
<evidence type="ECO:0000256" key="1">
    <source>
        <dbReference type="ARBA" id="ARBA00004251"/>
    </source>
</evidence>
<evidence type="ECO:0000256" key="16">
    <source>
        <dbReference type="ARBA" id="ARBA00047899"/>
    </source>
</evidence>
<keyword evidence="11 18" id="KW-0067">ATP-binding</keyword>
<dbReference type="GO" id="GO:0005524">
    <property type="term" value="F:ATP binding"/>
    <property type="evidence" value="ECO:0007669"/>
    <property type="project" value="UniProtKB-UniRule"/>
</dbReference>
<keyword evidence="6" id="KW-0808">Transferase</keyword>
<keyword evidence="8 20" id="KW-0732">Signal</keyword>
<keyword evidence="9 18" id="KW-0547">Nucleotide-binding</keyword>
<dbReference type="Gene3D" id="3.30.200.20">
    <property type="entry name" value="Phosphorylase Kinase, domain 1"/>
    <property type="match status" value="1"/>
</dbReference>
<comment type="catalytic activity">
    <reaction evidence="17">
        <text>L-seryl-[protein] + ATP = O-phospho-L-seryl-[protein] + ADP + H(+)</text>
        <dbReference type="Rhea" id="RHEA:17989"/>
        <dbReference type="Rhea" id="RHEA-COMP:9863"/>
        <dbReference type="Rhea" id="RHEA-COMP:11604"/>
        <dbReference type="ChEBI" id="CHEBI:15378"/>
        <dbReference type="ChEBI" id="CHEBI:29999"/>
        <dbReference type="ChEBI" id="CHEBI:30616"/>
        <dbReference type="ChEBI" id="CHEBI:83421"/>
        <dbReference type="ChEBI" id="CHEBI:456216"/>
        <dbReference type="EC" id="2.7.11.1"/>
    </reaction>
</comment>
<dbReference type="FunFam" id="1.10.510.10:FF:000161">
    <property type="entry name" value="Wall-associated receptor kinase-like 20"/>
    <property type="match status" value="1"/>
</dbReference>
<keyword evidence="14" id="KW-0675">Receptor</keyword>
<evidence type="ECO:0000259" key="21">
    <source>
        <dbReference type="PROSITE" id="PS50011"/>
    </source>
</evidence>
<sequence length="1193" mass="133115">MNKLTLFTLTIFFHLHVSLSSDPFFGTCPPKFCGQVEVTYPFRIIGKQHEYCGYPGFEVSCENGKIPFVNLSGDPYVIQQIWYTNQSFQVANSEFLNGTGSNCWGSIRNLTLEDAVFGFATNYTQIALFFNCPEKNLQEYKHDLLKCGTLALYENDPGTRVLAGVCGEVVFVPFEGERGSNLTEVLSRGVVLNWTANNCSACVESRGQCGFDVQTKEPKCFCSDRAHAYHCLPKLMLFRSVVQSLQHENVCRSKQKRRMSQFFKVSILSIFTLFFFLPYLSLALNPFHACTPKKCGDLLISYPFYMEDQQEPFCGYQGFQVACNNENETIINLSDDAYVIKDIFYGNQSVHIGRRQVLAAYKSDSSFRDLAGKCGRVILVPYEQQGGSDIEGVLRKGLVLQWTAANCSNDCLQSGGRCVYNSTASQAQCFCSYGASDKCHTSESLSLPPLSGLLIASPLFLRAWSCAALSFGLHFSVKLVVSFAYSNSVPVGVFICMHDFEQSARTLENIRGPGFQTLFVLNSKGIIVLPCRQNQSVRLTNIAFLDNAMNCSPDIHNLTLEDNKFKFASNHREVVFLQNCSEQGKRSFVQYIELSCAFGRDNNRSSGNICKRFGVVTVPYKGQSRRDMESVLRKGLMLQWIASNWSSHCVHGGGRCVYSSTSLQTQCFCPEGPSLLWHTSDCPSVSPSSFPPVLAFSLPIAYALLVFVTFAKNEVKGTKSRPRCLLPFSFLIVTRNMHAASQKMASNSCLAGTRHLGVIIGLVIAGCVTLLTALLICWYLKKIKFIRPRSVSRGASLERTSSEIEKGNIYFGVPLFSYTELVEATDNFNHSRELGDGGFGTVYYGKLRDGREVAIKRLYEKSYKRVEQFMNEVQILTCLRHQNLVSLYGCTSHHSRELLLVYEYVPNGTVADHLYGAKAQPGSVPWHVRMSVAIETASALSYLHASDIIHRDVKTNNILLDSNFSVKVADFGLSRLFPNDVTHVSTAPQGTPGYLDPEYHQCYQLTSKSDVYSFGVVLIELISSLPAVDMNRSRQEINLSNYAMNRIQRCAFDELVDPGLGFMSDFKVRKMTTSVAELAFQCLQLDKEFRPSMDEVLEALKRIESADYEALKAEEGIQSDEVETSTKPQHSPVQSDDAKLLANNHQLHLSPISVMVCLLHIAPASKATLSECPKLYLYLTRGAFCSQRSNVSG</sequence>
<feature type="domain" description="Protein kinase" evidence="21">
    <location>
        <begin position="828"/>
        <end position="1111"/>
    </location>
</feature>
<keyword evidence="15" id="KW-0325">Glycoprotein</keyword>
<dbReference type="SMART" id="SM00220">
    <property type="entry name" value="S_TKc"/>
    <property type="match status" value="1"/>
</dbReference>
<evidence type="ECO:0000256" key="17">
    <source>
        <dbReference type="ARBA" id="ARBA00048679"/>
    </source>
</evidence>
<dbReference type="OrthoDB" id="4062651at2759"/>
<proteinExistence type="predicted"/>
<feature type="transmembrane region" description="Helical" evidence="19">
    <location>
        <begin position="690"/>
        <end position="710"/>
    </location>
</feature>
<evidence type="ECO:0000256" key="15">
    <source>
        <dbReference type="ARBA" id="ARBA00023180"/>
    </source>
</evidence>
<evidence type="ECO:0000256" key="10">
    <source>
        <dbReference type="ARBA" id="ARBA00022777"/>
    </source>
</evidence>
<dbReference type="Pfam" id="PF13947">
    <property type="entry name" value="GUB_WAK_bind"/>
    <property type="match status" value="2"/>
</dbReference>
<evidence type="ECO:0000256" key="14">
    <source>
        <dbReference type="ARBA" id="ARBA00023170"/>
    </source>
</evidence>
<comment type="caution">
    <text evidence="22">The sequence shown here is derived from an EMBL/GenBank/DDBJ whole genome shotgun (WGS) entry which is preliminary data.</text>
</comment>
<dbReference type="InterPro" id="IPR011009">
    <property type="entry name" value="Kinase-like_dom_sf"/>
</dbReference>
<evidence type="ECO:0000256" key="8">
    <source>
        <dbReference type="ARBA" id="ARBA00022729"/>
    </source>
</evidence>
<dbReference type="GO" id="GO:0004674">
    <property type="term" value="F:protein serine/threonine kinase activity"/>
    <property type="evidence" value="ECO:0007669"/>
    <property type="project" value="UniProtKB-KW"/>
</dbReference>
<evidence type="ECO:0000256" key="12">
    <source>
        <dbReference type="ARBA" id="ARBA00022989"/>
    </source>
</evidence>
<dbReference type="Pfam" id="PF00069">
    <property type="entry name" value="Pkinase"/>
    <property type="match status" value="1"/>
</dbReference>
<keyword evidence="13 19" id="KW-0472">Membrane</keyword>
<gene>
    <name evidence="22" type="ORF">Cgig2_018563</name>
</gene>
<evidence type="ECO:0000256" key="18">
    <source>
        <dbReference type="PROSITE-ProRule" id="PRU10141"/>
    </source>
</evidence>
<evidence type="ECO:0000256" key="20">
    <source>
        <dbReference type="SAM" id="SignalP"/>
    </source>
</evidence>
<evidence type="ECO:0000256" key="7">
    <source>
        <dbReference type="ARBA" id="ARBA00022692"/>
    </source>
</evidence>
<evidence type="ECO:0000313" key="22">
    <source>
        <dbReference type="EMBL" id="KAJ8445622.1"/>
    </source>
</evidence>
<evidence type="ECO:0000256" key="9">
    <source>
        <dbReference type="ARBA" id="ARBA00022741"/>
    </source>
</evidence>
<keyword evidence="10" id="KW-0418">Kinase</keyword>
<dbReference type="InterPro" id="IPR008271">
    <property type="entry name" value="Ser/Thr_kinase_AS"/>
</dbReference>
<dbReference type="Proteomes" id="UP001153076">
    <property type="component" value="Unassembled WGS sequence"/>
</dbReference>
<dbReference type="EMBL" id="JAKOGI010000075">
    <property type="protein sequence ID" value="KAJ8445622.1"/>
    <property type="molecule type" value="Genomic_DNA"/>
</dbReference>
<keyword evidence="5" id="KW-0597">Phosphoprotein</keyword>
<name>A0A9Q1KN22_9CARY</name>